<keyword evidence="4" id="KW-0804">Transcription</keyword>
<evidence type="ECO:0000256" key="3">
    <source>
        <dbReference type="ARBA" id="ARBA00023082"/>
    </source>
</evidence>
<dbReference type="PANTHER" id="PTHR43133">
    <property type="entry name" value="RNA POLYMERASE ECF-TYPE SIGMA FACTO"/>
    <property type="match status" value="1"/>
</dbReference>
<dbReference type="OrthoDB" id="6689546at2"/>
<dbReference type="GO" id="GO:0016987">
    <property type="term" value="F:sigma factor activity"/>
    <property type="evidence" value="ECO:0007669"/>
    <property type="project" value="UniProtKB-KW"/>
</dbReference>
<protein>
    <submittedName>
        <fullName evidence="7">RNA polymerase, sigma-24 subunit, ECF subfamily</fullName>
    </submittedName>
</protein>
<accession>F9ZZ89</accession>
<dbReference type="SUPFAM" id="SSF88659">
    <property type="entry name" value="Sigma3 and sigma4 domains of RNA polymerase sigma factors"/>
    <property type="match status" value="1"/>
</dbReference>
<evidence type="ECO:0000256" key="2">
    <source>
        <dbReference type="ARBA" id="ARBA00023015"/>
    </source>
</evidence>
<dbReference type="HOGENOM" id="CLU_047691_12_2_6"/>
<dbReference type="InterPro" id="IPR013249">
    <property type="entry name" value="RNA_pol_sigma70_r4_t2"/>
</dbReference>
<dbReference type="Proteomes" id="UP000008888">
    <property type="component" value="Chromosome"/>
</dbReference>
<dbReference type="RefSeq" id="WP_013819350.1">
    <property type="nucleotide sequence ID" value="NC_015572.1"/>
</dbReference>
<evidence type="ECO:0000256" key="4">
    <source>
        <dbReference type="ARBA" id="ARBA00023163"/>
    </source>
</evidence>
<dbReference type="GO" id="GO:0003677">
    <property type="term" value="F:DNA binding"/>
    <property type="evidence" value="ECO:0007669"/>
    <property type="project" value="InterPro"/>
</dbReference>
<dbReference type="GO" id="GO:0006352">
    <property type="term" value="P:DNA-templated transcription initiation"/>
    <property type="evidence" value="ECO:0007669"/>
    <property type="project" value="InterPro"/>
</dbReference>
<evidence type="ECO:0000259" key="5">
    <source>
        <dbReference type="Pfam" id="PF04542"/>
    </source>
</evidence>
<dbReference type="Pfam" id="PF04542">
    <property type="entry name" value="Sigma70_r2"/>
    <property type="match status" value="1"/>
</dbReference>
<sequence length="166" mass="19107">MNTNTKTTLVAAFILHQMELRQFLLRKVNCRETAADLLQDTYVRIAQLEAGDEIVNPRAFLYRVAGNLALDYLRSQCRRAVWDGGEITDDCVCPQPQPDVVLASRERMQIFNYLLRQLPPQQHEVFVGCRVEGKSYRQIADEARISARRAERIAQQTLKSLKIRMA</sequence>
<organism evidence="7 8">
    <name type="scientific">Methylomonas methanica (strain DSM 25384 / MC09)</name>
    <dbReference type="NCBI Taxonomy" id="857087"/>
    <lineage>
        <taxon>Bacteria</taxon>
        <taxon>Pseudomonadati</taxon>
        <taxon>Pseudomonadota</taxon>
        <taxon>Gammaproteobacteria</taxon>
        <taxon>Methylococcales</taxon>
        <taxon>Methylococcaceae</taxon>
        <taxon>Methylomonas</taxon>
    </lineage>
</organism>
<dbReference type="InterPro" id="IPR013325">
    <property type="entry name" value="RNA_pol_sigma_r2"/>
</dbReference>
<dbReference type="InterPro" id="IPR007627">
    <property type="entry name" value="RNA_pol_sigma70_r2"/>
</dbReference>
<dbReference type="NCBIfam" id="TIGR02937">
    <property type="entry name" value="sigma70-ECF"/>
    <property type="match status" value="1"/>
</dbReference>
<dbReference type="InterPro" id="IPR014284">
    <property type="entry name" value="RNA_pol_sigma-70_dom"/>
</dbReference>
<keyword evidence="8" id="KW-1185">Reference proteome</keyword>
<dbReference type="eggNOG" id="COG1595">
    <property type="taxonomic scope" value="Bacteria"/>
</dbReference>
<evidence type="ECO:0000313" key="8">
    <source>
        <dbReference type="Proteomes" id="UP000008888"/>
    </source>
</evidence>
<dbReference type="PANTHER" id="PTHR43133:SF63">
    <property type="entry name" value="RNA POLYMERASE SIGMA FACTOR FECI-RELATED"/>
    <property type="match status" value="1"/>
</dbReference>
<dbReference type="InterPro" id="IPR039425">
    <property type="entry name" value="RNA_pol_sigma-70-like"/>
</dbReference>
<dbReference type="InterPro" id="IPR013324">
    <property type="entry name" value="RNA_pol_sigma_r3/r4-like"/>
</dbReference>
<evidence type="ECO:0000256" key="1">
    <source>
        <dbReference type="ARBA" id="ARBA00010641"/>
    </source>
</evidence>
<proteinExistence type="inferred from homology"/>
<keyword evidence="2" id="KW-0805">Transcription regulation</keyword>
<dbReference type="Pfam" id="PF08281">
    <property type="entry name" value="Sigma70_r4_2"/>
    <property type="match status" value="1"/>
</dbReference>
<dbReference type="AlphaFoldDB" id="F9ZZ89"/>
<dbReference type="SUPFAM" id="SSF88946">
    <property type="entry name" value="Sigma2 domain of RNA polymerase sigma factors"/>
    <property type="match status" value="1"/>
</dbReference>
<dbReference type="InterPro" id="IPR036388">
    <property type="entry name" value="WH-like_DNA-bd_sf"/>
</dbReference>
<evidence type="ECO:0000259" key="6">
    <source>
        <dbReference type="Pfam" id="PF08281"/>
    </source>
</evidence>
<reference key="2">
    <citation type="submission" date="2011-05" db="EMBL/GenBank/DDBJ databases">
        <title>Complete genome sequence of the aerobic marine methanotroph Methylomonas methanica MC09.</title>
        <authorList>
            <person name="Boden R."/>
            <person name="Cunliffe M."/>
            <person name="Scanlan J."/>
            <person name="Moussard H."/>
            <person name="Kits K.D."/>
            <person name="Klotz M."/>
            <person name="Jetten M."/>
            <person name="Vuilleumier S."/>
            <person name="Han J."/>
            <person name="Peters L."/>
            <person name="Mikhailova N."/>
            <person name="Teshima H."/>
            <person name="Tapia R."/>
            <person name="Kyrpides N."/>
            <person name="Ivanova N."/>
            <person name="Pagani I."/>
            <person name="Cheng J.-F."/>
            <person name="Goodwin L."/>
            <person name="Han C."/>
            <person name="Hauser L."/>
            <person name="Land M."/>
            <person name="Lapidus A."/>
            <person name="Lucas S."/>
            <person name="Pitluck S."/>
            <person name="Woyke T."/>
            <person name="Stein L.Y."/>
            <person name="Murrell C."/>
        </authorList>
    </citation>
    <scope>NUCLEOTIDE SEQUENCE</scope>
    <source>
        <strain>MC09</strain>
    </source>
</reference>
<dbReference type="Gene3D" id="1.10.1740.10">
    <property type="match status" value="1"/>
</dbReference>
<keyword evidence="3" id="KW-0731">Sigma factor</keyword>
<dbReference type="KEGG" id="mmt:Metme_2731"/>
<evidence type="ECO:0000313" key="7">
    <source>
        <dbReference type="EMBL" id="AEG01115.1"/>
    </source>
</evidence>
<name>F9ZZ89_METMM</name>
<reference evidence="8" key="3">
    <citation type="submission" date="2011-05" db="EMBL/GenBank/DDBJ databases">
        <title>Complete sequence of Methylomonas methanica MC09.</title>
        <authorList>
            <consortium name="US DOE Joint Genome Institute"/>
            <person name="Lucas S."/>
            <person name="Han J."/>
            <person name="Lapidus A."/>
            <person name="Cheng J.-F."/>
            <person name="Goodwin L."/>
            <person name="Pitluck S."/>
            <person name="Peters L."/>
            <person name="Mikhailova N."/>
            <person name="Teshima H."/>
            <person name="Han C."/>
            <person name="Tapia R."/>
            <person name="Land M."/>
            <person name="Hauser L."/>
            <person name="Kyrpides N."/>
            <person name="Ivanova N."/>
            <person name="Pagani I."/>
            <person name="Stein L."/>
            <person name="Woyke T."/>
        </authorList>
    </citation>
    <scope>NUCLEOTIDE SEQUENCE [LARGE SCALE GENOMIC DNA]</scope>
    <source>
        <strain evidence="8">MC09</strain>
    </source>
</reference>
<dbReference type="Gene3D" id="1.10.10.10">
    <property type="entry name" value="Winged helix-like DNA-binding domain superfamily/Winged helix DNA-binding domain"/>
    <property type="match status" value="1"/>
</dbReference>
<comment type="similarity">
    <text evidence="1">Belongs to the sigma-70 factor family. ECF subfamily.</text>
</comment>
<reference evidence="7 8" key="1">
    <citation type="journal article" date="2011" name="J. Bacteriol.">
        <title>Complete Genome Sequence of the Aerobic Marine Methanotroph Methylomonas methanica MC09.</title>
        <authorList>
            <person name="Boden R."/>
            <person name="Cunliffe M."/>
            <person name="Scanlan J."/>
            <person name="Moussard H."/>
            <person name="Kits K.D."/>
            <person name="Klotz M.G."/>
            <person name="Jetten M.S."/>
            <person name="Vuilleumier S."/>
            <person name="Han J."/>
            <person name="Peters L."/>
            <person name="Mikhailova N."/>
            <person name="Teshima H."/>
            <person name="Tapia R."/>
            <person name="Kyrpides N."/>
            <person name="Ivanova N."/>
            <person name="Pagani I."/>
            <person name="Cheng J.F."/>
            <person name="Goodwin L."/>
            <person name="Han C."/>
            <person name="Hauser L."/>
            <person name="Land M.L."/>
            <person name="Lapidus A."/>
            <person name="Lucas S."/>
            <person name="Pitluck S."/>
            <person name="Woyke T."/>
            <person name="Stein L."/>
            <person name="Murrell J.C."/>
        </authorList>
    </citation>
    <scope>NUCLEOTIDE SEQUENCE [LARGE SCALE GENOMIC DNA]</scope>
    <source>
        <strain evidence="7 8">MC09</strain>
    </source>
</reference>
<feature type="domain" description="RNA polymerase sigma-70 region 2" evidence="5">
    <location>
        <begin position="16"/>
        <end position="78"/>
    </location>
</feature>
<gene>
    <name evidence="7" type="ordered locus">Metme_2731</name>
</gene>
<feature type="domain" description="RNA polymerase sigma factor 70 region 4 type 2" evidence="6">
    <location>
        <begin position="113"/>
        <end position="160"/>
    </location>
</feature>
<dbReference type="EMBL" id="CP002738">
    <property type="protein sequence ID" value="AEG01115.1"/>
    <property type="molecule type" value="Genomic_DNA"/>
</dbReference>
<dbReference type="STRING" id="857087.Metme_2731"/>